<dbReference type="Pfam" id="PF00069">
    <property type="entry name" value="Pkinase"/>
    <property type="match status" value="1"/>
</dbReference>
<dbReference type="PANTHER" id="PTHR43289:SF6">
    <property type="entry name" value="SERINE_THREONINE-PROTEIN KINASE NEKL-3"/>
    <property type="match status" value="1"/>
</dbReference>
<evidence type="ECO:0000256" key="7">
    <source>
        <dbReference type="PROSITE-ProRule" id="PRU10141"/>
    </source>
</evidence>
<accession>E3IXN8</accession>
<dbReference type="eggNOG" id="COG0515">
    <property type="taxonomic scope" value="Bacteria"/>
</dbReference>
<dbReference type="InterPro" id="IPR000719">
    <property type="entry name" value="Prot_kinase_dom"/>
</dbReference>
<evidence type="ECO:0000256" key="5">
    <source>
        <dbReference type="ARBA" id="ARBA00022777"/>
    </source>
</evidence>
<dbReference type="PROSITE" id="PS00107">
    <property type="entry name" value="PROTEIN_KINASE_ATP"/>
    <property type="match status" value="1"/>
</dbReference>
<feature type="transmembrane region" description="Helical" evidence="9">
    <location>
        <begin position="322"/>
        <end position="341"/>
    </location>
</feature>
<proteinExistence type="predicted"/>
<dbReference type="PANTHER" id="PTHR43289">
    <property type="entry name" value="MITOGEN-ACTIVATED PROTEIN KINASE KINASE KINASE 20-RELATED"/>
    <property type="match status" value="1"/>
</dbReference>
<gene>
    <name evidence="11" type="ordered locus">FraEuI1c_2158</name>
</gene>
<dbReference type="InParanoid" id="E3IXN8"/>
<dbReference type="PROSITE" id="PS00108">
    <property type="entry name" value="PROTEIN_KINASE_ST"/>
    <property type="match status" value="1"/>
</dbReference>
<dbReference type="AlphaFoldDB" id="E3IXN8"/>
<dbReference type="OrthoDB" id="9762169at2"/>
<evidence type="ECO:0000256" key="8">
    <source>
        <dbReference type="SAM" id="MobiDB-lite"/>
    </source>
</evidence>
<dbReference type="SUPFAM" id="SSF56112">
    <property type="entry name" value="Protein kinase-like (PK-like)"/>
    <property type="match status" value="1"/>
</dbReference>
<evidence type="ECO:0000256" key="6">
    <source>
        <dbReference type="ARBA" id="ARBA00022840"/>
    </source>
</evidence>
<sequence>MTIFQAVTHDLGRMLAGRYRLTGMLGQGGMGAVWRAHDEQLGRDVAVKELRLPEQLTAAERTNWIARLDREARAAARLKHPGIVTIHDRVTGEDGRPWIVMELVHGGSLGDLLKSTGPLPPEQVAGIGLQVLAALSAAHQAGITHRDIKPANILLEDDRVVLTDFGIAALDGDATLTASGMLLGTPAFMAPEQVNGLPATAESDLWSLGATLYTAVEGRPPFSGTNPGAVLVSVATQDPAPALRAGPLGAALSGLLRKEPARRPTADQLREILLPLAGGRRGAATQPAPPRVTGEPPVGPPTALRPPAATRSPRLTPGLRTAIIAAVLVLAAGAATVGYVLHKNGHSDATADAYRANLRVAQAMKAPPGFSRRSVTRLTEGKARVTYAASSRCVAECGTQLRPVLEWLREFPGVAAVYPPKTGENIAICHKSGDCLIAVTPYRKPAIVGGDWYGQDGELFVQIDVG</sequence>
<dbReference type="Gene3D" id="1.10.510.10">
    <property type="entry name" value="Transferase(Phosphotransferase) domain 1"/>
    <property type="match status" value="1"/>
</dbReference>
<dbReference type="Gene3D" id="3.30.200.20">
    <property type="entry name" value="Phosphorylase Kinase, domain 1"/>
    <property type="match status" value="1"/>
</dbReference>
<keyword evidence="4 7" id="KW-0547">Nucleotide-binding</keyword>
<dbReference type="GO" id="GO:0004674">
    <property type="term" value="F:protein serine/threonine kinase activity"/>
    <property type="evidence" value="ECO:0007669"/>
    <property type="project" value="UniProtKB-KW"/>
</dbReference>
<evidence type="ECO:0000256" key="3">
    <source>
        <dbReference type="ARBA" id="ARBA00022679"/>
    </source>
</evidence>
<evidence type="ECO:0000313" key="11">
    <source>
        <dbReference type="EMBL" id="ADP80197.1"/>
    </source>
</evidence>
<feature type="binding site" evidence="7">
    <location>
        <position position="48"/>
    </location>
    <ligand>
        <name>ATP</name>
        <dbReference type="ChEBI" id="CHEBI:30616"/>
    </ligand>
</feature>
<evidence type="ECO:0000256" key="9">
    <source>
        <dbReference type="SAM" id="Phobius"/>
    </source>
</evidence>
<dbReference type="InterPro" id="IPR011009">
    <property type="entry name" value="Kinase-like_dom_sf"/>
</dbReference>
<evidence type="ECO:0000259" key="10">
    <source>
        <dbReference type="PROSITE" id="PS50011"/>
    </source>
</evidence>
<keyword evidence="5 11" id="KW-0418">Kinase</keyword>
<evidence type="ECO:0000256" key="2">
    <source>
        <dbReference type="ARBA" id="ARBA00022527"/>
    </source>
</evidence>
<keyword evidence="9" id="KW-0472">Membrane</keyword>
<dbReference type="STRING" id="298654.FraEuI1c_2158"/>
<keyword evidence="3" id="KW-0808">Transferase</keyword>
<feature type="domain" description="Protein kinase" evidence="10">
    <location>
        <begin position="19"/>
        <end position="277"/>
    </location>
</feature>
<dbReference type="EMBL" id="CP002299">
    <property type="protein sequence ID" value="ADP80197.1"/>
    <property type="molecule type" value="Genomic_DNA"/>
</dbReference>
<evidence type="ECO:0000313" key="12">
    <source>
        <dbReference type="Proteomes" id="UP000002484"/>
    </source>
</evidence>
<feature type="region of interest" description="Disordered" evidence="8">
    <location>
        <begin position="278"/>
        <end position="314"/>
    </location>
</feature>
<dbReference type="SMART" id="SM00220">
    <property type="entry name" value="S_TKc"/>
    <property type="match status" value="1"/>
</dbReference>
<dbReference type="Proteomes" id="UP000002484">
    <property type="component" value="Chromosome"/>
</dbReference>
<protein>
    <recommendedName>
        <fullName evidence="1">non-specific serine/threonine protein kinase</fullName>
        <ecNumber evidence="1">2.7.11.1</ecNumber>
    </recommendedName>
</protein>
<evidence type="ECO:0000256" key="4">
    <source>
        <dbReference type="ARBA" id="ARBA00022741"/>
    </source>
</evidence>
<dbReference type="PROSITE" id="PS50011">
    <property type="entry name" value="PROTEIN_KINASE_DOM"/>
    <property type="match status" value="1"/>
</dbReference>
<dbReference type="InterPro" id="IPR008271">
    <property type="entry name" value="Ser/Thr_kinase_AS"/>
</dbReference>
<dbReference type="HOGENOM" id="CLU_493410_0_0_11"/>
<dbReference type="EC" id="2.7.11.1" evidence="1"/>
<keyword evidence="9" id="KW-0812">Transmembrane</keyword>
<dbReference type="GO" id="GO:0005524">
    <property type="term" value="F:ATP binding"/>
    <property type="evidence" value="ECO:0007669"/>
    <property type="project" value="UniProtKB-UniRule"/>
</dbReference>
<organism evidence="11 12">
    <name type="scientific">Pseudofrankia inefficax (strain DSM 45817 / CECT 9037 / DDB 130130 / EuI1c)</name>
    <name type="common">Frankia inefficax</name>
    <dbReference type="NCBI Taxonomy" id="298654"/>
    <lineage>
        <taxon>Bacteria</taxon>
        <taxon>Bacillati</taxon>
        <taxon>Actinomycetota</taxon>
        <taxon>Actinomycetes</taxon>
        <taxon>Frankiales</taxon>
        <taxon>Frankiaceae</taxon>
        <taxon>Pseudofrankia</taxon>
    </lineage>
</organism>
<evidence type="ECO:0000256" key="1">
    <source>
        <dbReference type="ARBA" id="ARBA00012513"/>
    </source>
</evidence>
<keyword evidence="2 11" id="KW-0723">Serine/threonine-protein kinase</keyword>
<keyword evidence="9" id="KW-1133">Transmembrane helix</keyword>
<feature type="compositionally biased region" description="Low complexity" evidence="8">
    <location>
        <begin position="305"/>
        <end position="314"/>
    </location>
</feature>
<dbReference type="CDD" id="cd14014">
    <property type="entry name" value="STKc_PknB_like"/>
    <property type="match status" value="1"/>
</dbReference>
<reference evidence="11 12" key="1">
    <citation type="submission" date="2010-10" db="EMBL/GenBank/DDBJ databases">
        <title>Complete sequence of Frankia sp. EuI1c.</title>
        <authorList>
            <consortium name="US DOE Joint Genome Institute"/>
            <person name="Lucas S."/>
            <person name="Copeland A."/>
            <person name="Lapidus A."/>
            <person name="Cheng J.-F."/>
            <person name="Bruce D."/>
            <person name="Goodwin L."/>
            <person name="Pitluck S."/>
            <person name="Chertkov O."/>
            <person name="Detter J.C."/>
            <person name="Han C."/>
            <person name="Tapia R."/>
            <person name="Land M."/>
            <person name="Hauser L."/>
            <person name="Jeffries C."/>
            <person name="Kyrpides N."/>
            <person name="Ivanova N."/>
            <person name="Mikhailova N."/>
            <person name="Beauchemin N."/>
            <person name="Sen A."/>
            <person name="Sur S.A."/>
            <person name="Gtari M."/>
            <person name="Wall L."/>
            <person name="Tisa L."/>
            <person name="Woyke T."/>
        </authorList>
    </citation>
    <scope>NUCLEOTIDE SEQUENCE [LARGE SCALE GENOMIC DNA]</scope>
    <source>
        <strain evidence="12">DSM 45817 / CECT 9037 / EuI1c</strain>
    </source>
</reference>
<keyword evidence="6 7" id="KW-0067">ATP-binding</keyword>
<keyword evidence="12" id="KW-1185">Reference proteome</keyword>
<name>E3IXN8_PSEI1</name>
<dbReference type="InterPro" id="IPR017441">
    <property type="entry name" value="Protein_kinase_ATP_BS"/>
</dbReference>
<dbReference type="KEGG" id="fri:FraEuI1c_2158"/>